<dbReference type="SUPFAM" id="SSF48498">
    <property type="entry name" value="Tetracyclin repressor-like, C-terminal domain"/>
    <property type="match status" value="1"/>
</dbReference>
<dbReference type="PRINTS" id="PR00455">
    <property type="entry name" value="HTHTETR"/>
</dbReference>
<dbReference type="InterPro" id="IPR009057">
    <property type="entry name" value="Homeodomain-like_sf"/>
</dbReference>
<keyword evidence="1 2" id="KW-0238">DNA-binding</keyword>
<dbReference type="InterPro" id="IPR023772">
    <property type="entry name" value="DNA-bd_HTH_TetR-type_CS"/>
</dbReference>
<comment type="caution">
    <text evidence="4">The sequence shown here is derived from an EMBL/GenBank/DDBJ whole genome shotgun (WGS) entry which is preliminary data.</text>
</comment>
<evidence type="ECO:0000313" key="5">
    <source>
        <dbReference type="Proteomes" id="UP000284219"/>
    </source>
</evidence>
<dbReference type="PROSITE" id="PS01081">
    <property type="entry name" value="HTH_TETR_1"/>
    <property type="match status" value="1"/>
</dbReference>
<dbReference type="Pfam" id="PF00440">
    <property type="entry name" value="TetR_N"/>
    <property type="match status" value="1"/>
</dbReference>
<proteinExistence type="predicted"/>
<dbReference type="Proteomes" id="UP000284219">
    <property type="component" value="Unassembled WGS sequence"/>
</dbReference>
<protein>
    <submittedName>
        <fullName evidence="4">TetR family transcriptional regulator</fullName>
    </submittedName>
</protein>
<keyword evidence="5" id="KW-1185">Reference proteome</keyword>
<dbReference type="AlphaFoldDB" id="A0A419SNL8"/>
<dbReference type="Gene3D" id="1.10.357.10">
    <property type="entry name" value="Tetracycline Repressor, domain 2"/>
    <property type="match status" value="1"/>
</dbReference>
<dbReference type="SUPFAM" id="SSF46689">
    <property type="entry name" value="Homeodomain-like"/>
    <property type="match status" value="1"/>
</dbReference>
<dbReference type="PANTHER" id="PTHR43479:SF8">
    <property type="entry name" value="TRANSCRIPTIONAL REGULATOR, TETR FAMILY"/>
    <property type="match status" value="1"/>
</dbReference>
<accession>A0A419SNL8</accession>
<sequence>MTNPTDGKFDVILKAAIEVISEKGLDKSSISEIVKLAGVAQGTFYLYFKSKKDLIPAIADKLLAITLADVKVKTEQKETFWEKLDVLIDETFQTTNTHQDIIVLVYSGLAVHHSLEKWEAVYQPYYDWFEQVMREAIENEEIIDSIHVGWTARSLINMIENAAERYYIGYEQDEELAVYRAELFHFIKRSLERL</sequence>
<dbReference type="InterPro" id="IPR041603">
    <property type="entry name" value="YvdT_C"/>
</dbReference>
<evidence type="ECO:0000256" key="1">
    <source>
        <dbReference type="ARBA" id="ARBA00023125"/>
    </source>
</evidence>
<feature type="domain" description="HTH tetR-type" evidence="3">
    <location>
        <begin position="6"/>
        <end position="66"/>
    </location>
</feature>
<reference evidence="4 5" key="1">
    <citation type="submission" date="2016-08" db="EMBL/GenBank/DDBJ databases">
        <title>Novel Firmicute Genomes.</title>
        <authorList>
            <person name="Poppleton D.I."/>
            <person name="Gribaldo S."/>
        </authorList>
    </citation>
    <scope>NUCLEOTIDE SEQUENCE [LARGE SCALE GENOMIC DNA]</scope>
    <source>
        <strain evidence="4 5">RAOx-1</strain>
    </source>
</reference>
<dbReference type="InterPro" id="IPR001647">
    <property type="entry name" value="HTH_TetR"/>
</dbReference>
<name>A0A419SNL8_9BACL</name>
<gene>
    <name evidence="4" type="ORF">BEP19_02785</name>
</gene>
<feature type="DNA-binding region" description="H-T-H motif" evidence="2">
    <location>
        <begin position="29"/>
        <end position="48"/>
    </location>
</feature>
<evidence type="ECO:0000313" key="4">
    <source>
        <dbReference type="EMBL" id="RKD25875.1"/>
    </source>
</evidence>
<dbReference type="PROSITE" id="PS50977">
    <property type="entry name" value="HTH_TETR_2"/>
    <property type="match status" value="1"/>
</dbReference>
<organism evidence="4 5">
    <name type="scientific">Ammoniphilus oxalaticus</name>
    <dbReference type="NCBI Taxonomy" id="66863"/>
    <lineage>
        <taxon>Bacteria</taxon>
        <taxon>Bacillati</taxon>
        <taxon>Bacillota</taxon>
        <taxon>Bacilli</taxon>
        <taxon>Bacillales</taxon>
        <taxon>Paenibacillaceae</taxon>
        <taxon>Aneurinibacillus group</taxon>
        <taxon>Ammoniphilus</taxon>
    </lineage>
</organism>
<dbReference type="InterPro" id="IPR036271">
    <property type="entry name" value="Tet_transcr_reg_TetR-rel_C_sf"/>
</dbReference>
<dbReference type="GO" id="GO:0003677">
    <property type="term" value="F:DNA binding"/>
    <property type="evidence" value="ECO:0007669"/>
    <property type="project" value="UniProtKB-UniRule"/>
</dbReference>
<evidence type="ECO:0000259" key="3">
    <source>
        <dbReference type="PROSITE" id="PS50977"/>
    </source>
</evidence>
<evidence type="ECO:0000256" key="2">
    <source>
        <dbReference type="PROSITE-ProRule" id="PRU00335"/>
    </source>
</evidence>
<dbReference type="InterPro" id="IPR050624">
    <property type="entry name" value="HTH-type_Tx_Regulator"/>
</dbReference>
<dbReference type="OrthoDB" id="9812484at2"/>
<dbReference type="Pfam" id="PF17934">
    <property type="entry name" value="TetR_C_26"/>
    <property type="match status" value="1"/>
</dbReference>
<dbReference type="PANTHER" id="PTHR43479">
    <property type="entry name" value="ACREF/ENVCD OPERON REPRESSOR-RELATED"/>
    <property type="match status" value="1"/>
</dbReference>
<dbReference type="EMBL" id="MCHY01000006">
    <property type="protein sequence ID" value="RKD25875.1"/>
    <property type="molecule type" value="Genomic_DNA"/>
</dbReference>